<comment type="similarity">
    <text evidence="1">Belongs to the 'phage' integrase family.</text>
</comment>
<dbReference type="EMBL" id="WJMX01000016">
    <property type="protein sequence ID" value="MRH80882.1"/>
    <property type="molecule type" value="Genomic_DNA"/>
</dbReference>
<name>A0A7X2KK88_LIMRT</name>
<dbReference type="PANTHER" id="PTHR30349">
    <property type="entry name" value="PHAGE INTEGRASE-RELATED"/>
    <property type="match status" value="1"/>
</dbReference>
<dbReference type="PROSITE" id="PS51898">
    <property type="entry name" value="TYR_RECOMBINASE"/>
    <property type="match status" value="1"/>
</dbReference>
<dbReference type="GO" id="GO:0015074">
    <property type="term" value="P:DNA integration"/>
    <property type="evidence" value="ECO:0007669"/>
    <property type="project" value="InterPro"/>
</dbReference>
<dbReference type="AlphaFoldDB" id="A0A7X2KK88"/>
<evidence type="ECO:0000313" key="7">
    <source>
        <dbReference type="EMBL" id="MRH80882.1"/>
    </source>
</evidence>
<dbReference type="PANTHER" id="PTHR30349:SF64">
    <property type="entry name" value="PROPHAGE INTEGRASE INTD-RELATED"/>
    <property type="match status" value="1"/>
</dbReference>
<organism evidence="7 8">
    <name type="scientific">Limosilactobacillus reuteri</name>
    <name type="common">Lactobacillus reuteri</name>
    <dbReference type="NCBI Taxonomy" id="1598"/>
    <lineage>
        <taxon>Bacteria</taxon>
        <taxon>Bacillati</taxon>
        <taxon>Bacillota</taxon>
        <taxon>Bacilli</taxon>
        <taxon>Lactobacillales</taxon>
        <taxon>Lactobacillaceae</taxon>
        <taxon>Limosilactobacillus</taxon>
    </lineage>
</organism>
<dbReference type="GO" id="GO:0003677">
    <property type="term" value="F:DNA binding"/>
    <property type="evidence" value="ECO:0007669"/>
    <property type="project" value="UniProtKB-UniRule"/>
</dbReference>
<keyword evidence="2 4" id="KW-0238">DNA-binding</keyword>
<keyword evidence="3" id="KW-0233">DNA recombination</keyword>
<evidence type="ECO:0000259" key="6">
    <source>
        <dbReference type="PROSITE" id="PS51900"/>
    </source>
</evidence>
<dbReference type="CDD" id="cd01189">
    <property type="entry name" value="INT_ICEBs1_C_like"/>
    <property type="match status" value="1"/>
</dbReference>
<feature type="domain" description="Tyr recombinase" evidence="5">
    <location>
        <begin position="176"/>
        <end position="368"/>
    </location>
</feature>
<dbReference type="GO" id="GO:0006310">
    <property type="term" value="P:DNA recombination"/>
    <property type="evidence" value="ECO:0007669"/>
    <property type="project" value="UniProtKB-KW"/>
</dbReference>
<dbReference type="InterPro" id="IPR010998">
    <property type="entry name" value="Integrase_recombinase_N"/>
</dbReference>
<proteinExistence type="inferred from homology"/>
<gene>
    <name evidence="7" type="ORF">GIX77_08925</name>
</gene>
<evidence type="ECO:0000256" key="2">
    <source>
        <dbReference type="ARBA" id="ARBA00023125"/>
    </source>
</evidence>
<dbReference type="PROSITE" id="PS51900">
    <property type="entry name" value="CB"/>
    <property type="match status" value="1"/>
</dbReference>
<comment type="caution">
    <text evidence="7">The sequence shown here is derived from an EMBL/GenBank/DDBJ whole genome shotgun (WGS) entry which is preliminary data.</text>
</comment>
<dbReference type="RefSeq" id="WP_153703455.1">
    <property type="nucleotide sequence ID" value="NZ_CP102425.1"/>
</dbReference>
<dbReference type="Gene3D" id="1.10.443.10">
    <property type="entry name" value="Intergrase catalytic core"/>
    <property type="match status" value="1"/>
</dbReference>
<accession>A0A7X2KK88</accession>
<dbReference type="SUPFAM" id="SSF56349">
    <property type="entry name" value="DNA breaking-rejoining enzymes"/>
    <property type="match status" value="1"/>
</dbReference>
<dbReference type="InterPro" id="IPR011010">
    <property type="entry name" value="DNA_brk_join_enz"/>
</dbReference>
<evidence type="ECO:0000256" key="1">
    <source>
        <dbReference type="ARBA" id="ARBA00008857"/>
    </source>
</evidence>
<dbReference type="Proteomes" id="UP000470878">
    <property type="component" value="Unassembled WGS sequence"/>
</dbReference>
<dbReference type="InterPro" id="IPR002104">
    <property type="entry name" value="Integrase_catalytic"/>
</dbReference>
<dbReference type="Gene3D" id="1.10.150.130">
    <property type="match status" value="1"/>
</dbReference>
<evidence type="ECO:0000313" key="8">
    <source>
        <dbReference type="Proteomes" id="UP000470878"/>
    </source>
</evidence>
<dbReference type="InterPro" id="IPR013762">
    <property type="entry name" value="Integrase-like_cat_sf"/>
</dbReference>
<evidence type="ECO:0000256" key="4">
    <source>
        <dbReference type="PROSITE-ProRule" id="PRU01248"/>
    </source>
</evidence>
<dbReference type="InterPro" id="IPR050090">
    <property type="entry name" value="Tyrosine_recombinase_XerCD"/>
</dbReference>
<feature type="domain" description="Core-binding (CB)" evidence="6">
    <location>
        <begin position="67"/>
        <end position="150"/>
    </location>
</feature>
<reference evidence="7 8" key="1">
    <citation type="submission" date="2019-11" db="EMBL/GenBank/DDBJ databases">
        <title>Draft genome sequence of 12 host-associated Lactobacillus reuteri rodent strains.</title>
        <authorList>
            <person name="Zhang S."/>
            <person name="Ozcam M."/>
            <person name="Van Pijkeren J.P."/>
        </authorList>
    </citation>
    <scope>NUCLEOTIDE SEQUENCE [LARGE SCALE GENOMIC DNA]</scope>
    <source>
        <strain evidence="7 8">CR</strain>
    </source>
</reference>
<evidence type="ECO:0000256" key="3">
    <source>
        <dbReference type="ARBA" id="ARBA00023172"/>
    </source>
</evidence>
<dbReference type="Pfam" id="PF00589">
    <property type="entry name" value="Phage_integrase"/>
    <property type="match status" value="1"/>
</dbReference>
<protein>
    <submittedName>
        <fullName evidence="7">Tyrosine-type recombinase/integrase</fullName>
    </submittedName>
</protein>
<evidence type="ECO:0000259" key="5">
    <source>
        <dbReference type="PROSITE" id="PS51898"/>
    </source>
</evidence>
<dbReference type="InterPro" id="IPR044068">
    <property type="entry name" value="CB"/>
</dbReference>
<sequence length="370" mass="42879">MWAETTKDGRIKFREQYKDPLTGKYKKVSVTYDKNTNTTRRKAQIALESKIQHKLRHIDDGTIKKGVTLGELIDEWLPIYKTMVKEHTYINNKSRATIIRKTLGEDVLVANIKPVLLSNYLDDLIYKKNYKNSSVQKFKGTLGNLFRYAKKHNYIKTNPIKEADVNYKKSSAADKIEEKYFDEEELNKILKYMYKRSPHYGRFCEFLYQTGLRFGEAAALIPNDIIEKDGKQVAVINSTLVNKKKQPSPKTAKSNRDVTLPKKALEIIHDEEKEANGTQFIFSSGRYGYPMNNTTLNDWLREAKKELDIQKITTVHTFRHTHISKLAELGVPLYLIQNRVGHKDATTTKDIYLHVTKKAEQQLDSNLDKL</sequence>